<dbReference type="SMART" id="SM00926">
    <property type="entry name" value="Molybdop_Fe4S4"/>
    <property type="match status" value="1"/>
</dbReference>
<dbReference type="RefSeq" id="WP_253671248.1">
    <property type="nucleotide sequence ID" value="NZ_JAMTCP010000026.1"/>
</dbReference>
<dbReference type="PROSITE" id="PS51085">
    <property type="entry name" value="2FE2S_FER_2"/>
    <property type="match status" value="1"/>
</dbReference>
<dbReference type="InterPro" id="IPR009010">
    <property type="entry name" value="Asp_de-COase-like_dom_sf"/>
</dbReference>
<dbReference type="Pfam" id="PF10588">
    <property type="entry name" value="NADH-G_4Fe-4S_3"/>
    <property type="match status" value="1"/>
</dbReference>
<evidence type="ECO:0000259" key="14">
    <source>
        <dbReference type="PROSITE" id="PS51085"/>
    </source>
</evidence>
<feature type="domain" description="4Fe-4S His(Cys)3-ligated-type" evidence="16">
    <location>
        <begin position="104"/>
        <end position="143"/>
    </location>
</feature>
<dbReference type="NCBIfam" id="TIGR01973">
    <property type="entry name" value="NuoG"/>
    <property type="match status" value="1"/>
</dbReference>
<evidence type="ECO:0000256" key="13">
    <source>
        <dbReference type="SAM" id="MobiDB-lite"/>
    </source>
</evidence>
<dbReference type="SUPFAM" id="SSF53706">
    <property type="entry name" value="Formate dehydrogenase/DMSO reductase, domains 1-3"/>
    <property type="match status" value="1"/>
</dbReference>
<dbReference type="Pfam" id="PF00384">
    <property type="entry name" value="Molybdopterin"/>
    <property type="match status" value="1"/>
</dbReference>
<evidence type="ECO:0000256" key="4">
    <source>
        <dbReference type="ARBA" id="ARBA00022714"/>
    </source>
</evidence>
<dbReference type="InterPro" id="IPR006963">
    <property type="entry name" value="Mopterin_OxRdtase_4Fe-4S_dom"/>
</dbReference>
<evidence type="ECO:0000313" key="17">
    <source>
        <dbReference type="EMBL" id="MCP2260402.1"/>
    </source>
</evidence>
<sequence>MTVAPEKSQQDTPPPPVPEGHVRLTIDGVEVVAPKGELLIRTAERLGVVIPRFCDHPLLDPAGACRQCLVEVEMGGRPMPKPQASCTMTVAEGMVVRTQHTSPVADKAQQGVMELLLINHPLDCPICDKGGECPLQNQALKHGRADSRFVDRKRTFPKPIAVTAQVLLDRERCVLCQRCTRFASQVAGDRFLDLLERGADQQVGTAGTAEIEGAGGSEEQSYFSGNTIQICPVGALTSAAYRFRARPFDLMSTPSVCEHCASGCAQRTDWRRGRVMRRLAGEDPAVNEEWNCDKGRFAFTYATAADRLTRPLVRDERTGELRPASWTEALAVAAKGLLAARDDGRGAGVLAGGRLTVEDAYAYAKFARVALGTHDVDFRARPHSDEELEFLASTVVGSSPDTGGVTYADLEAAPAVLCVAFEPEEESPIVFLRLRKAARKRGTRVFHIGQWSTPAVEKTATRLGPDRQPLGGLLVCAPGAEASVVDALVSHPEGADVAEALRLPGAVVLVGERAAEVPGLLSAVVRLGEATGARLAWVPRRAGERGALEAGAVPTLLPGGRPVVDAEARAEVEAAWGLPAGALPDRPGRDTDAILAAAASGELSALVVGGVDPDDLADPALADRALREVGFLVSLELRASAVTAHADVVLPVAPAVEKSGAYLNWEGRRRDFRTTLEGTGAVPDCRVLDTLAVEMDADLFTQTPQAAAADMARLGVGDAPHRARPEPPRREPGPAPRPADGQVVLATWRRLLDNGSLQDGEPHLARTARPVAARLSAATAERLGVIFGRPVTVATDRGLVTVPAEPADLPDDVVWLPANSGPATVRRLLGGHGTPVTVTPAADAGEPAAAGATTGGEA</sequence>
<evidence type="ECO:0000256" key="5">
    <source>
        <dbReference type="ARBA" id="ARBA00022719"/>
    </source>
</evidence>
<feature type="region of interest" description="Disordered" evidence="13">
    <location>
        <begin position="717"/>
        <end position="740"/>
    </location>
</feature>
<keyword evidence="5 12" id="KW-0874">Quinone</keyword>
<keyword evidence="6 12" id="KW-0479">Metal-binding</keyword>
<comment type="caution">
    <text evidence="17">The sequence shown here is derived from an EMBL/GenBank/DDBJ whole genome shotgun (WGS) entry which is preliminary data.</text>
</comment>
<keyword evidence="10 12" id="KW-0520">NAD</keyword>
<keyword evidence="8 12" id="KW-0408">Iron</keyword>
<dbReference type="InterPro" id="IPR006656">
    <property type="entry name" value="Mopterin_OxRdtase"/>
</dbReference>
<dbReference type="InterPro" id="IPR010228">
    <property type="entry name" value="NADH_UbQ_OxRdtase_Gsu"/>
</dbReference>
<evidence type="ECO:0000256" key="1">
    <source>
        <dbReference type="ARBA" id="ARBA00001966"/>
    </source>
</evidence>
<dbReference type="Gene3D" id="3.40.228.10">
    <property type="entry name" value="Dimethylsulfoxide Reductase, domain 2"/>
    <property type="match status" value="1"/>
</dbReference>
<protein>
    <recommendedName>
        <fullName evidence="12">NADH-quinone oxidoreductase</fullName>
        <ecNumber evidence="12">7.1.1.-</ecNumber>
    </recommendedName>
</protein>
<dbReference type="Proteomes" id="UP001205311">
    <property type="component" value="Unassembled WGS sequence"/>
</dbReference>
<dbReference type="SUPFAM" id="SSF54292">
    <property type="entry name" value="2Fe-2S ferredoxin-like"/>
    <property type="match status" value="1"/>
</dbReference>
<feature type="compositionally biased region" description="Basic and acidic residues" evidence="13">
    <location>
        <begin position="719"/>
        <end position="732"/>
    </location>
</feature>
<dbReference type="Pfam" id="PF22117">
    <property type="entry name" value="Fer4_Nqo3"/>
    <property type="match status" value="1"/>
</dbReference>
<evidence type="ECO:0000256" key="10">
    <source>
        <dbReference type="ARBA" id="ARBA00023027"/>
    </source>
</evidence>
<proteinExistence type="inferred from homology"/>
<dbReference type="Pfam" id="PF04879">
    <property type="entry name" value="Molybdop_Fe4S4"/>
    <property type="match status" value="1"/>
</dbReference>
<dbReference type="PANTHER" id="PTHR43105">
    <property type="entry name" value="RESPIRATORY NITRATE REDUCTASE"/>
    <property type="match status" value="1"/>
</dbReference>
<dbReference type="PANTHER" id="PTHR43105:SF12">
    <property type="entry name" value="NADH-QUINONE OXIDOREDUCTASE SUBUNIT G"/>
    <property type="match status" value="1"/>
</dbReference>
<evidence type="ECO:0000256" key="11">
    <source>
        <dbReference type="ARBA" id="ARBA00047712"/>
    </source>
</evidence>
<dbReference type="PROSITE" id="PS00642">
    <property type="entry name" value="COMPLEX1_75K_2"/>
    <property type="match status" value="1"/>
</dbReference>
<name>A0ABT1HY04_STRSD</name>
<accession>A0ABT1HY04</accession>
<dbReference type="CDD" id="cd00207">
    <property type="entry name" value="fer2"/>
    <property type="match status" value="1"/>
</dbReference>
<evidence type="ECO:0000256" key="2">
    <source>
        <dbReference type="ARBA" id="ARBA00005404"/>
    </source>
</evidence>
<evidence type="ECO:0000256" key="8">
    <source>
        <dbReference type="ARBA" id="ARBA00023004"/>
    </source>
</evidence>
<evidence type="ECO:0000256" key="6">
    <source>
        <dbReference type="ARBA" id="ARBA00022723"/>
    </source>
</evidence>
<dbReference type="SMART" id="SM00929">
    <property type="entry name" value="NADH-G_4Fe-4S_3"/>
    <property type="match status" value="1"/>
</dbReference>
<comment type="similarity">
    <text evidence="2 12">Belongs to the complex I 75 kDa subunit family.</text>
</comment>
<dbReference type="InterPro" id="IPR036010">
    <property type="entry name" value="2Fe-2S_ferredoxin-like_sf"/>
</dbReference>
<dbReference type="InterPro" id="IPR001041">
    <property type="entry name" value="2Fe-2S_ferredoxin-type"/>
</dbReference>
<keyword evidence="4 12" id="KW-0001">2Fe-2S</keyword>
<dbReference type="InterPro" id="IPR019574">
    <property type="entry name" value="NADH_UbQ_OxRdtase_Gsu_4Fe4S-bd"/>
</dbReference>
<dbReference type="InterPro" id="IPR000283">
    <property type="entry name" value="NADH_UbQ_OxRdtase_75kDa_su_CS"/>
</dbReference>
<evidence type="ECO:0000256" key="12">
    <source>
        <dbReference type="RuleBase" id="RU003525"/>
    </source>
</evidence>
<gene>
    <name evidence="17" type="ORF">LX15_004116</name>
</gene>
<dbReference type="Pfam" id="PF13510">
    <property type="entry name" value="Fer2_4"/>
    <property type="match status" value="1"/>
</dbReference>
<keyword evidence="18" id="KW-1185">Reference proteome</keyword>
<feature type="domain" description="4Fe-4S Mo/W bis-MGD-type" evidence="15">
    <location>
        <begin position="250"/>
        <end position="306"/>
    </location>
</feature>
<evidence type="ECO:0000256" key="9">
    <source>
        <dbReference type="ARBA" id="ARBA00023014"/>
    </source>
</evidence>
<evidence type="ECO:0000256" key="7">
    <source>
        <dbReference type="ARBA" id="ARBA00022967"/>
    </source>
</evidence>
<dbReference type="Gene3D" id="3.40.50.740">
    <property type="match status" value="2"/>
</dbReference>
<dbReference type="PROSITE" id="PS00641">
    <property type="entry name" value="COMPLEX1_75K_1"/>
    <property type="match status" value="1"/>
</dbReference>
<reference evidence="17 18" key="1">
    <citation type="submission" date="2022-06" db="EMBL/GenBank/DDBJ databases">
        <title>Genomic Encyclopedia of Archaeal and Bacterial Type Strains, Phase II (KMG-II): from individual species to whole genera.</title>
        <authorList>
            <person name="Goeker M."/>
        </authorList>
    </citation>
    <scope>NUCLEOTIDE SEQUENCE [LARGE SCALE GENOMIC DNA]</scope>
    <source>
        <strain evidence="17 18">DSM 40477</strain>
    </source>
</reference>
<keyword evidence="3 12" id="KW-0004">4Fe-4S</keyword>
<dbReference type="SUPFAM" id="SSF50692">
    <property type="entry name" value="ADC-like"/>
    <property type="match status" value="1"/>
</dbReference>
<comment type="cofactor">
    <cofactor evidence="1 12">
        <name>[4Fe-4S] cluster</name>
        <dbReference type="ChEBI" id="CHEBI:49883"/>
    </cofactor>
</comment>
<dbReference type="PROSITE" id="PS00643">
    <property type="entry name" value="COMPLEX1_75K_3"/>
    <property type="match status" value="1"/>
</dbReference>
<dbReference type="InterPro" id="IPR050123">
    <property type="entry name" value="Prok_molybdopt-oxidoreductase"/>
</dbReference>
<comment type="cofactor">
    <cofactor evidence="12">
        <name>[2Fe-2S] cluster</name>
        <dbReference type="ChEBI" id="CHEBI:190135"/>
    </cofactor>
    <text evidence="12">Binds 1 [2Fe-2S] cluster per subunit.</text>
</comment>
<comment type="function">
    <text evidence="12">NDH-1 shuttles electrons from NADH, via FMN and iron-sulfur (Fe-S) centers, to quinones in the respiratory chain. Couples the redox reaction to proton translocation (for every two electrons transferred, four hydrogen ions are translocated across the cytoplasmic membrane), and thus conserves the redox energy in a proton gradient.</text>
</comment>
<dbReference type="EMBL" id="JAMTCP010000026">
    <property type="protein sequence ID" value="MCP2260402.1"/>
    <property type="molecule type" value="Genomic_DNA"/>
</dbReference>
<evidence type="ECO:0000313" key="18">
    <source>
        <dbReference type="Proteomes" id="UP001205311"/>
    </source>
</evidence>
<dbReference type="PROSITE" id="PS51669">
    <property type="entry name" value="4FE4S_MOW_BIS_MGD"/>
    <property type="match status" value="1"/>
</dbReference>
<evidence type="ECO:0000259" key="16">
    <source>
        <dbReference type="PROSITE" id="PS51839"/>
    </source>
</evidence>
<dbReference type="PROSITE" id="PS51839">
    <property type="entry name" value="4FE4S_HC3"/>
    <property type="match status" value="1"/>
</dbReference>
<dbReference type="Gene3D" id="3.10.20.740">
    <property type="match status" value="1"/>
</dbReference>
<dbReference type="EC" id="7.1.1.-" evidence="12"/>
<dbReference type="SUPFAM" id="SSF54862">
    <property type="entry name" value="4Fe-4S ferredoxins"/>
    <property type="match status" value="1"/>
</dbReference>
<evidence type="ECO:0000259" key="15">
    <source>
        <dbReference type="PROSITE" id="PS51669"/>
    </source>
</evidence>
<feature type="compositionally biased region" description="Low complexity" evidence="13">
    <location>
        <begin position="839"/>
        <end position="852"/>
    </location>
</feature>
<dbReference type="Gene3D" id="2.20.25.90">
    <property type="entry name" value="ADC-like domains"/>
    <property type="match status" value="1"/>
</dbReference>
<dbReference type="Gene3D" id="3.30.70.20">
    <property type="match status" value="1"/>
</dbReference>
<organism evidence="17 18">
    <name type="scientific">Streptoalloteichus tenebrarius (strain ATCC 17920 / DSM 40477 / JCM 4838 / CBS 697.72 / NBRC 16177 / NCIMB 11028 / NRRL B-12390 / A12253. 1 / ISP 5477)</name>
    <name type="common">Streptomyces tenebrarius</name>
    <dbReference type="NCBI Taxonomy" id="1933"/>
    <lineage>
        <taxon>Bacteria</taxon>
        <taxon>Bacillati</taxon>
        <taxon>Actinomycetota</taxon>
        <taxon>Actinomycetes</taxon>
        <taxon>Pseudonocardiales</taxon>
        <taxon>Pseudonocardiaceae</taxon>
        <taxon>Streptoalloteichus</taxon>
    </lineage>
</organism>
<evidence type="ECO:0000256" key="3">
    <source>
        <dbReference type="ARBA" id="ARBA00022485"/>
    </source>
</evidence>
<keyword evidence="9 12" id="KW-0411">Iron-sulfur</keyword>
<dbReference type="NCBIfam" id="NF005895">
    <property type="entry name" value="PRK07860.1"/>
    <property type="match status" value="1"/>
</dbReference>
<keyword evidence="7 12" id="KW-1278">Translocase</keyword>
<dbReference type="InterPro" id="IPR054351">
    <property type="entry name" value="NADH_UbQ_OxRdtase_ferredoxin"/>
</dbReference>
<comment type="catalytic activity">
    <reaction evidence="11 12">
        <text>a quinone + NADH + 5 H(+)(in) = a quinol + NAD(+) + 4 H(+)(out)</text>
        <dbReference type="Rhea" id="RHEA:57888"/>
        <dbReference type="ChEBI" id="CHEBI:15378"/>
        <dbReference type="ChEBI" id="CHEBI:24646"/>
        <dbReference type="ChEBI" id="CHEBI:57540"/>
        <dbReference type="ChEBI" id="CHEBI:57945"/>
        <dbReference type="ChEBI" id="CHEBI:132124"/>
    </reaction>
</comment>
<feature type="domain" description="2Fe-2S ferredoxin-type" evidence="14">
    <location>
        <begin position="20"/>
        <end position="102"/>
    </location>
</feature>
<feature type="region of interest" description="Disordered" evidence="13">
    <location>
        <begin position="837"/>
        <end position="858"/>
    </location>
</feature>